<comment type="subcellular location">
    <subcellularLocation>
        <location evidence="1">Membrane</location>
        <topology evidence="1">Multi-pass membrane protein</topology>
    </subcellularLocation>
</comment>
<keyword evidence="6" id="KW-0732">Signal</keyword>
<keyword evidence="9" id="KW-0564">Palmitate</keyword>
<keyword evidence="7 12" id="KW-1133">Transmembrane helix</keyword>
<evidence type="ECO:0000256" key="5">
    <source>
        <dbReference type="ARBA" id="ARBA00022692"/>
    </source>
</evidence>
<dbReference type="Pfam" id="PF17090">
    <property type="entry name" value="Ytca"/>
    <property type="match status" value="1"/>
</dbReference>
<keyword evidence="5 12" id="KW-0812">Transmembrane</keyword>
<dbReference type="GO" id="GO:0016020">
    <property type="term" value="C:membrane"/>
    <property type="evidence" value="ECO:0007669"/>
    <property type="project" value="UniProtKB-SubCell"/>
</dbReference>
<organism evidence="13 14">
    <name type="scientific">Dyella soli</name>
    <dbReference type="NCBI Taxonomy" id="522319"/>
    <lineage>
        <taxon>Bacteria</taxon>
        <taxon>Pseudomonadati</taxon>
        <taxon>Pseudomonadota</taxon>
        <taxon>Gammaproteobacteria</taxon>
        <taxon>Lysobacterales</taxon>
        <taxon>Rhodanobacteraceae</taxon>
        <taxon>Dyella</taxon>
    </lineage>
</organism>
<dbReference type="InterPro" id="IPR031381">
    <property type="entry name" value="YtcA"/>
</dbReference>
<evidence type="ECO:0000313" key="14">
    <source>
        <dbReference type="Proteomes" id="UP000291822"/>
    </source>
</evidence>
<feature type="transmembrane region" description="Helical" evidence="12">
    <location>
        <begin position="58"/>
        <end position="80"/>
    </location>
</feature>
<evidence type="ECO:0000256" key="1">
    <source>
        <dbReference type="ARBA" id="ARBA00004141"/>
    </source>
</evidence>
<evidence type="ECO:0000256" key="11">
    <source>
        <dbReference type="SAM" id="MobiDB-lite"/>
    </source>
</evidence>
<feature type="compositionally biased region" description="Low complexity" evidence="11">
    <location>
        <begin position="10"/>
        <end position="21"/>
    </location>
</feature>
<reference evidence="13 14" key="1">
    <citation type="submission" date="2019-02" db="EMBL/GenBank/DDBJ databases">
        <title>Dyella amyloliquefaciens sp. nov., isolated from forest soil.</title>
        <authorList>
            <person name="Gao Z.-H."/>
            <person name="Qiu L.-H."/>
        </authorList>
    </citation>
    <scope>NUCLEOTIDE SEQUENCE [LARGE SCALE GENOMIC DNA]</scope>
    <source>
        <strain evidence="13 14">KACC 12747</strain>
    </source>
</reference>
<evidence type="ECO:0000256" key="6">
    <source>
        <dbReference type="ARBA" id="ARBA00022729"/>
    </source>
</evidence>
<sequence>MADNQHTDSPRSAAAAPPCSRVAKERPSAGRGASVLLVGSLLQACSGAPSRNILGSYFPSWMVCALFALILTIIVHAIFVRSGIDATLPVPLIAYLGLFAAFTFATWLIWLA</sequence>
<evidence type="ECO:0000256" key="9">
    <source>
        <dbReference type="ARBA" id="ARBA00023139"/>
    </source>
</evidence>
<evidence type="ECO:0000256" key="2">
    <source>
        <dbReference type="ARBA" id="ARBA00008208"/>
    </source>
</evidence>
<proteinExistence type="inferred from homology"/>
<evidence type="ECO:0000256" key="4">
    <source>
        <dbReference type="ARBA" id="ARBA00022475"/>
    </source>
</evidence>
<evidence type="ECO:0000256" key="12">
    <source>
        <dbReference type="SAM" id="Phobius"/>
    </source>
</evidence>
<dbReference type="RefSeq" id="WP_131407748.1">
    <property type="nucleotide sequence ID" value="NZ_SJTG01000002.1"/>
</dbReference>
<dbReference type="EMBL" id="SJTG01000002">
    <property type="protein sequence ID" value="TCI10076.1"/>
    <property type="molecule type" value="Genomic_DNA"/>
</dbReference>
<evidence type="ECO:0000256" key="8">
    <source>
        <dbReference type="ARBA" id="ARBA00023136"/>
    </source>
</evidence>
<evidence type="ECO:0000313" key="13">
    <source>
        <dbReference type="EMBL" id="TCI10076.1"/>
    </source>
</evidence>
<keyword evidence="10" id="KW-0449">Lipoprotein</keyword>
<dbReference type="Proteomes" id="UP000291822">
    <property type="component" value="Unassembled WGS sequence"/>
</dbReference>
<protein>
    <recommendedName>
        <fullName evidence="3">Uncharacterized protein YtcA</fullName>
    </recommendedName>
</protein>
<feature type="region of interest" description="Disordered" evidence="11">
    <location>
        <begin position="1"/>
        <end position="27"/>
    </location>
</feature>
<feature type="transmembrane region" description="Helical" evidence="12">
    <location>
        <begin position="92"/>
        <end position="110"/>
    </location>
</feature>
<evidence type="ECO:0000256" key="7">
    <source>
        <dbReference type="ARBA" id="ARBA00022989"/>
    </source>
</evidence>
<keyword evidence="14" id="KW-1185">Reference proteome</keyword>
<keyword evidence="4" id="KW-1003">Cell membrane</keyword>
<keyword evidence="8 12" id="KW-0472">Membrane</keyword>
<comment type="caution">
    <text evidence="13">The sequence shown here is derived from an EMBL/GenBank/DDBJ whole genome shotgun (WGS) entry which is preliminary data.</text>
</comment>
<dbReference type="AlphaFoldDB" id="A0A4R0YMU1"/>
<evidence type="ECO:0000256" key="10">
    <source>
        <dbReference type="ARBA" id="ARBA00023288"/>
    </source>
</evidence>
<accession>A0A4R0YMU1</accession>
<name>A0A4R0YMU1_9GAMM</name>
<gene>
    <name evidence="13" type="ORF">EZM97_14190</name>
</gene>
<comment type="similarity">
    <text evidence="2">Belongs to the YtcA family.</text>
</comment>
<evidence type="ECO:0000256" key="3">
    <source>
        <dbReference type="ARBA" id="ARBA00021237"/>
    </source>
</evidence>